<gene>
    <name evidence="1" type="ORF">QGM71_18685</name>
</gene>
<organism evidence="1 2">
    <name type="scientific">Virgibacillus tibetensis</name>
    <dbReference type="NCBI Taxonomy" id="3042313"/>
    <lineage>
        <taxon>Bacteria</taxon>
        <taxon>Bacillati</taxon>
        <taxon>Bacillota</taxon>
        <taxon>Bacilli</taxon>
        <taxon>Bacillales</taxon>
        <taxon>Bacillaceae</taxon>
        <taxon>Virgibacillus</taxon>
    </lineage>
</organism>
<proteinExistence type="predicted"/>
<accession>A0ABU6KM01</accession>
<evidence type="ECO:0000313" key="1">
    <source>
        <dbReference type="EMBL" id="MEC5425509.1"/>
    </source>
</evidence>
<dbReference type="RefSeq" id="WP_327609047.1">
    <property type="nucleotide sequence ID" value="NZ_JARZFX010000015.1"/>
</dbReference>
<keyword evidence="2" id="KW-1185">Reference proteome</keyword>
<dbReference type="Proteomes" id="UP001335737">
    <property type="component" value="Unassembled WGS sequence"/>
</dbReference>
<reference evidence="1 2" key="1">
    <citation type="journal article" date="2024" name="Int. J. Syst. Evol. Microbiol.">
        <title>Virgibacillus tibetensis sp. nov., isolated from salt lake on the Tibetan Plateau of China.</title>
        <authorList>
            <person name="Phurbu D."/>
            <person name="Liu Z.-X."/>
            <person name="Wang R."/>
            <person name="Zheng Y.-Y."/>
            <person name="Liu H.-C."/>
            <person name="Zhou Y.-G."/>
            <person name="Yu Y.-J."/>
            <person name="Li A.-H."/>
        </authorList>
    </citation>
    <scope>NUCLEOTIDE SEQUENCE [LARGE SCALE GENOMIC DNA]</scope>
    <source>
        <strain evidence="1 2">C22-A2</strain>
    </source>
</reference>
<comment type="caution">
    <text evidence="1">The sequence shown here is derived from an EMBL/GenBank/DDBJ whole genome shotgun (WGS) entry which is preliminary data.</text>
</comment>
<sequence length="92" mass="10812">METVKSEDLKRFISNPVQVCIHGREGEDMAPWVKRKINKVELCPDKTHLRIYFDKHFFFAVPLTSEVVQKETEWTAYDDKAKLHYAIKSEGN</sequence>
<protein>
    <submittedName>
        <fullName evidence="1">Uncharacterized protein</fullName>
    </submittedName>
</protein>
<dbReference type="EMBL" id="JARZFX010000015">
    <property type="protein sequence ID" value="MEC5425509.1"/>
    <property type="molecule type" value="Genomic_DNA"/>
</dbReference>
<name>A0ABU6KM01_9BACI</name>
<evidence type="ECO:0000313" key="2">
    <source>
        <dbReference type="Proteomes" id="UP001335737"/>
    </source>
</evidence>